<protein>
    <submittedName>
        <fullName evidence="2">E2F transcription factor 3</fullName>
    </submittedName>
</protein>
<evidence type="ECO:0000313" key="2">
    <source>
        <dbReference type="EMBL" id="KAF6443555.1"/>
    </source>
</evidence>
<name>A0A7J8F7J4_MOLMO</name>
<proteinExistence type="predicted"/>
<dbReference type="Proteomes" id="UP000550707">
    <property type="component" value="Unassembled WGS sequence"/>
</dbReference>
<accession>A0A7J8F7J4</accession>
<reference evidence="2 3" key="1">
    <citation type="journal article" date="2020" name="Nature">
        <title>Six reference-quality genomes reveal evolution of bat adaptations.</title>
        <authorList>
            <person name="Jebb D."/>
            <person name="Huang Z."/>
            <person name="Pippel M."/>
            <person name="Hughes G.M."/>
            <person name="Lavrichenko K."/>
            <person name="Devanna P."/>
            <person name="Winkler S."/>
            <person name="Jermiin L.S."/>
            <person name="Skirmuntt E.C."/>
            <person name="Katzourakis A."/>
            <person name="Burkitt-Gray L."/>
            <person name="Ray D.A."/>
            <person name="Sullivan K.A.M."/>
            <person name="Roscito J.G."/>
            <person name="Kirilenko B.M."/>
            <person name="Davalos L.M."/>
            <person name="Corthals A.P."/>
            <person name="Power M.L."/>
            <person name="Jones G."/>
            <person name="Ransome R.D."/>
            <person name="Dechmann D.K.N."/>
            <person name="Locatelli A.G."/>
            <person name="Puechmaille S.J."/>
            <person name="Fedrigo O."/>
            <person name="Jarvis E.D."/>
            <person name="Hiller M."/>
            <person name="Vernes S.C."/>
            <person name="Myers E.W."/>
            <person name="Teeling E.C."/>
        </authorList>
    </citation>
    <scope>NUCLEOTIDE SEQUENCE [LARGE SCALE GENOMIC DNA]</scope>
    <source>
        <strain evidence="2">MMolMol1</strain>
        <tissue evidence="2">Muscle</tissue>
    </source>
</reference>
<dbReference type="AlphaFoldDB" id="A0A7J8F7J4"/>
<gene>
    <name evidence="2" type="ORF">HJG59_004238</name>
</gene>
<dbReference type="EMBL" id="JACASF010000012">
    <property type="protein sequence ID" value="KAF6443555.1"/>
    <property type="molecule type" value="Genomic_DNA"/>
</dbReference>
<sequence length="111" mass="11918">MPLQQQAKRRLELGESGHQYLSDGLKTPKGKGRAALRSPDSPKSKDSLLSDSVVWAPNCQSSWLEGCRGVNTFGMFGSFSFLSVPVQKINTVSADTQPKVHGVTPVPACST</sequence>
<keyword evidence="3" id="KW-1185">Reference proteome</keyword>
<evidence type="ECO:0000313" key="3">
    <source>
        <dbReference type="Proteomes" id="UP000550707"/>
    </source>
</evidence>
<evidence type="ECO:0000256" key="1">
    <source>
        <dbReference type="SAM" id="MobiDB-lite"/>
    </source>
</evidence>
<comment type="caution">
    <text evidence="2">The sequence shown here is derived from an EMBL/GenBank/DDBJ whole genome shotgun (WGS) entry which is preliminary data.</text>
</comment>
<feature type="region of interest" description="Disordered" evidence="1">
    <location>
        <begin position="1"/>
        <end position="48"/>
    </location>
</feature>
<organism evidence="2 3">
    <name type="scientific">Molossus molossus</name>
    <name type="common">Pallas' mastiff bat</name>
    <name type="synonym">Vespertilio molossus</name>
    <dbReference type="NCBI Taxonomy" id="27622"/>
    <lineage>
        <taxon>Eukaryota</taxon>
        <taxon>Metazoa</taxon>
        <taxon>Chordata</taxon>
        <taxon>Craniata</taxon>
        <taxon>Vertebrata</taxon>
        <taxon>Euteleostomi</taxon>
        <taxon>Mammalia</taxon>
        <taxon>Eutheria</taxon>
        <taxon>Laurasiatheria</taxon>
        <taxon>Chiroptera</taxon>
        <taxon>Yangochiroptera</taxon>
        <taxon>Molossidae</taxon>
        <taxon>Molossus</taxon>
    </lineage>
</organism>